<keyword evidence="2" id="KW-0812">Transmembrane</keyword>
<dbReference type="Gene3D" id="1.20.120.680">
    <property type="entry name" value="Formiminotetrahydrofolate cyclodeaminase monomer, up-and-down helical bundle"/>
    <property type="match status" value="1"/>
</dbReference>
<evidence type="ECO:0000256" key="2">
    <source>
        <dbReference type="SAM" id="Phobius"/>
    </source>
</evidence>
<evidence type="ECO:0000259" key="3">
    <source>
        <dbReference type="Pfam" id="PF04961"/>
    </source>
</evidence>
<protein>
    <submittedName>
        <fullName evidence="4">Cyclodeaminase/cyclohydrolase family protein</fullName>
    </submittedName>
</protein>
<evidence type="ECO:0000313" key="4">
    <source>
        <dbReference type="EMBL" id="WYY01116.1"/>
    </source>
</evidence>
<name>A0AAX4NJF4_9ARCH</name>
<dbReference type="Pfam" id="PF04961">
    <property type="entry name" value="FTCD_C"/>
    <property type="match status" value="1"/>
</dbReference>
<reference evidence="4 5" key="1">
    <citation type="submission" date="2023-09" db="EMBL/GenBank/DDBJ databases">
        <authorList>
            <person name="Golyshina O.V."/>
            <person name="Lunev E.A."/>
            <person name="Bargiela R."/>
            <person name="Gaines M.C."/>
            <person name="Daum B."/>
            <person name="Bale N.J."/>
            <person name="Koenen M."/>
            <person name="Sinninghe Damst J.S."/>
            <person name="Yakimov M."/>
            <person name="Golyshin P.N."/>
        </authorList>
    </citation>
    <scope>NUCLEOTIDE SEQUENCE [LARGE SCALE GENOMIC DNA]</scope>
    <source>
        <strain evidence="4 5">M1</strain>
    </source>
</reference>
<sequence>METLDSFMERLSSPSPTPGGGAASALVSVTAASLVSMVASLTKAKKAYAAYREEMESIESRSIAVKKDLIELMKEDEEAFNLIVKAWGMDKSTEENARMRKVEIEKASKIAIMVPWKIARASYLIMEMAEVITRHGIKSAVTDSACAGIFAESAIKGVLYNVAINLKSIEDEVYREMEEIKMKLFLQNASEILKRIETITSKIINPEVRKQ</sequence>
<dbReference type="KEGG" id="omr:OXIME_001713"/>
<evidence type="ECO:0000313" key="5">
    <source>
        <dbReference type="Proteomes" id="UP001451606"/>
    </source>
</evidence>
<keyword evidence="2" id="KW-0472">Membrane</keyword>
<dbReference type="GeneID" id="95968451"/>
<feature type="region of interest" description="Disordered" evidence="1">
    <location>
        <begin position="1"/>
        <end position="22"/>
    </location>
</feature>
<dbReference type="EMBL" id="CP133772">
    <property type="protein sequence ID" value="WYY01116.1"/>
    <property type="molecule type" value="Genomic_DNA"/>
</dbReference>
<dbReference type="SUPFAM" id="SSF101262">
    <property type="entry name" value="Methenyltetrahydrofolate cyclohydrolase-like"/>
    <property type="match status" value="1"/>
</dbReference>
<dbReference type="AlphaFoldDB" id="A0AAX4NJF4"/>
<dbReference type="RefSeq" id="WP_393971436.1">
    <property type="nucleotide sequence ID" value="NZ_CP133772.1"/>
</dbReference>
<keyword evidence="2" id="KW-1133">Transmembrane helix</keyword>
<gene>
    <name evidence="4" type="ORF">OXIME_001713</name>
</gene>
<organism evidence="4 5">
    <name type="scientific">Oxyplasma meridianum</name>
    <dbReference type="NCBI Taxonomy" id="3073602"/>
    <lineage>
        <taxon>Archaea</taxon>
        <taxon>Methanobacteriati</taxon>
        <taxon>Thermoplasmatota</taxon>
        <taxon>Thermoplasmata</taxon>
        <taxon>Thermoplasmatales</taxon>
        <taxon>Thermoplasmataceae</taxon>
        <taxon>Oxyplasma</taxon>
    </lineage>
</organism>
<keyword evidence="5" id="KW-1185">Reference proteome</keyword>
<dbReference type="GO" id="GO:0003824">
    <property type="term" value="F:catalytic activity"/>
    <property type="evidence" value="ECO:0007669"/>
    <property type="project" value="InterPro"/>
</dbReference>
<proteinExistence type="predicted"/>
<feature type="domain" description="Cyclodeaminase/cyclohydrolase" evidence="3">
    <location>
        <begin position="3"/>
        <end position="177"/>
    </location>
</feature>
<dbReference type="InterPro" id="IPR007044">
    <property type="entry name" value="Cyclodeamin/CycHdrlase"/>
</dbReference>
<dbReference type="InterPro" id="IPR036178">
    <property type="entry name" value="Formintransfe-cycloase-like_sf"/>
</dbReference>
<feature type="transmembrane region" description="Helical" evidence="2">
    <location>
        <begin position="20"/>
        <end position="42"/>
    </location>
</feature>
<accession>A0AAX4NJF4</accession>
<evidence type="ECO:0000256" key="1">
    <source>
        <dbReference type="SAM" id="MobiDB-lite"/>
    </source>
</evidence>
<dbReference type="Proteomes" id="UP001451606">
    <property type="component" value="Chromosome"/>
</dbReference>